<dbReference type="AlphaFoldDB" id="A0A164NFP7"/>
<organism evidence="2 3">
    <name type="scientific">Daphnia magna</name>
    <dbReference type="NCBI Taxonomy" id="35525"/>
    <lineage>
        <taxon>Eukaryota</taxon>
        <taxon>Metazoa</taxon>
        <taxon>Ecdysozoa</taxon>
        <taxon>Arthropoda</taxon>
        <taxon>Crustacea</taxon>
        <taxon>Branchiopoda</taxon>
        <taxon>Diplostraca</taxon>
        <taxon>Cladocera</taxon>
        <taxon>Anomopoda</taxon>
        <taxon>Daphniidae</taxon>
        <taxon>Daphnia</taxon>
    </lineage>
</organism>
<dbReference type="SUPFAM" id="SSF49265">
    <property type="entry name" value="Fibronectin type III"/>
    <property type="match status" value="1"/>
</dbReference>
<dbReference type="InterPro" id="IPR036116">
    <property type="entry name" value="FN3_sf"/>
</dbReference>
<dbReference type="STRING" id="35525.A0A164NFP7"/>
<dbReference type="InterPro" id="IPR003961">
    <property type="entry name" value="FN3_dom"/>
</dbReference>
<protein>
    <recommendedName>
        <fullName evidence="1">Fibronectin type-III domain-containing protein</fullName>
    </recommendedName>
</protein>
<evidence type="ECO:0000313" key="3">
    <source>
        <dbReference type="Proteomes" id="UP000076858"/>
    </source>
</evidence>
<feature type="domain" description="Fibronectin type-III" evidence="1">
    <location>
        <begin position="1"/>
        <end position="87"/>
    </location>
</feature>
<reference evidence="2 3" key="1">
    <citation type="submission" date="2016-03" db="EMBL/GenBank/DDBJ databases">
        <title>EvidentialGene: Evidence-directed Construction of Genes on Genomes.</title>
        <authorList>
            <person name="Gilbert D.G."/>
            <person name="Choi J.-H."/>
            <person name="Mockaitis K."/>
            <person name="Colbourne J."/>
            <person name="Pfrender M."/>
        </authorList>
    </citation>
    <scope>NUCLEOTIDE SEQUENCE [LARGE SCALE GENOMIC DNA]</scope>
    <source>
        <strain evidence="2 3">Xinb3</strain>
        <tissue evidence="2">Complete organism</tissue>
    </source>
</reference>
<dbReference type="InterPro" id="IPR013783">
    <property type="entry name" value="Ig-like_fold"/>
</dbReference>
<name>A0A164NFP7_9CRUS</name>
<dbReference type="InterPro" id="IPR027417">
    <property type="entry name" value="P-loop_NTPase"/>
</dbReference>
<keyword evidence="3" id="KW-1185">Reference proteome</keyword>
<dbReference type="Gene3D" id="2.60.40.10">
    <property type="entry name" value="Immunoglobulins"/>
    <property type="match status" value="1"/>
</dbReference>
<sequence length="193" mass="21161">MVGQSTAELRWKATSAGNEVFYRVLYWQAGEDDSSANELKVPFNQSVCQLENLQPETTYRVHIVTVSNDGGQTSAPSECAYLTTIQQDARFAEKLVKSCSKIGVRNGMDLFAVPLVKSFELNSTVERFSFGNGGTKKAQHKTILVMGASGAGKTTLINGMINYIFNVEWEDTNLGSNFGWTVGPTGPYPFILI</sequence>
<dbReference type="Proteomes" id="UP000076858">
    <property type="component" value="Unassembled WGS sequence"/>
</dbReference>
<evidence type="ECO:0000313" key="2">
    <source>
        <dbReference type="EMBL" id="KZS05914.1"/>
    </source>
</evidence>
<comment type="caution">
    <text evidence="2">The sequence shown here is derived from an EMBL/GenBank/DDBJ whole genome shotgun (WGS) entry which is preliminary data.</text>
</comment>
<dbReference type="PANTHER" id="PTHR32046">
    <property type="entry name" value="G DOMAIN-CONTAINING PROTEIN"/>
    <property type="match status" value="1"/>
</dbReference>
<dbReference type="PROSITE" id="PS50853">
    <property type="entry name" value="FN3"/>
    <property type="match status" value="1"/>
</dbReference>
<dbReference type="CDD" id="cd00063">
    <property type="entry name" value="FN3"/>
    <property type="match status" value="1"/>
</dbReference>
<gene>
    <name evidence="2" type="ORF">APZ42_030908</name>
</gene>
<proteinExistence type="predicted"/>
<evidence type="ECO:0000259" key="1">
    <source>
        <dbReference type="PROSITE" id="PS50853"/>
    </source>
</evidence>
<dbReference type="Pfam" id="PF00041">
    <property type="entry name" value="fn3"/>
    <property type="match status" value="1"/>
</dbReference>
<dbReference type="PANTHER" id="PTHR32046:SF11">
    <property type="entry name" value="IMMUNE-ASSOCIATED NUCLEOTIDE-BINDING PROTEIN 10-LIKE"/>
    <property type="match status" value="1"/>
</dbReference>
<accession>A0A164NFP7</accession>
<dbReference type="Gene3D" id="3.40.50.300">
    <property type="entry name" value="P-loop containing nucleotide triphosphate hydrolases"/>
    <property type="match status" value="1"/>
</dbReference>
<dbReference type="SUPFAM" id="SSF52540">
    <property type="entry name" value="P-loop containing nucleoside triphosphate hydrolases"/>
    <property type="match status" value="1"/>
</dbReference>
<dbReference type="EMBL" id="LRGB01002860">
    <property type="protein sequence ID" value="KZS05914.1"/>
    <property type="molecule type" value="Genomic_DNA"/>
</dbReference>